<evidence type="ECO:0000256" key="1">
    <source>
        <dbReference type="ARBA" id="ARBA00022679"/>
    </source>
</evidence>
<sequence>MPAAAAPRWTAIVVAGGRATRLGGIDKTALVYQGRSLLAGVLGAVTGAERICVVGSDAPLPAGVLSAVEEPRWGGPAAAIVAGLGALAAGGADTGGAAEGGAERGDADWVVVSAADLVRADEAVTALLTTLEHLPGTVELGAAQSLTIDGVISVDAHGHRQPLLAVYRLVALRAAAAAAGDAENLSVKSLIGALNLVEATLPDGLSADVDTAADAARLGIVLPGASAAPNQSADANE</sequence>
<dbReference type="EMBL" id="QHLY01000007">
    <property type="protein sequence ID" value="PXA70817.1"/>
    <property type="molecule type" value="Genomic_DNA"/>
</dbReference>
<dbReference type="PANTHER" id="PTHR19136">
    <property type="entry name" value="MOLYBDENUM COFACTOR GUANYLYLTRANSFERASE"/>
    <property type="match status" value="1"/>
</dbReference>
<dbReference type="AlphaFoldDB" id="A0A317ZU78"/>
<dbReference type="PANTHER" id="PTHR19136:SF81">
    <property type="entry name" value="MOLYBDENUM COFACTOR GUANYLYLTRANSFERASE"/>
    <property type="match status" value="1"/>
</dbReference>
<evidence type="ECO:0000313" key="3">
    <source>
        <dbReference type="EMBL" id="PXA70817.1"/>
    </source>
</evidence>
<name>A0A317ZU78_9MICO</name>
<dbReference type="RefSeq" id="WP_110126195.1">
    <property type="nucleotide sequence ID" value="NZ_QHLY01000007.1"/>
</dbReference>
<organism evidence="3 4">
    <name type="scientific">Cryobacterium arcticum</name>
    <dbReference type="NCBI Taxonomy" id="670052"/>
    <lineage>
        <taxon>Bacteria</taxon>
        <taxon>Bacillati</taxon>
        <taxon>Actinomycetota</taxon>
        <taxon>Actinomycetes</taxon>
        <taxon>Micrococcales</taxon>
        <taxon>Microbacteriaceae</taxon>
        <taxon>Cryobacterium</taxon>
    </lineage>
</organism>
<reference evidence="3 4" key="1">
    <citation type="submission" date="2018-05" db="EMBL/GenBank/DDBJ databases">
        <title>Genetic diversity of glacier-inhabiting Cryobacterium bacteria in China and description of Cryobacterium mengkeensis sp. nov. and Arthrobacter glacialis sp. nov.</title>
        <authorList>
            <person name="Liu Q."/>
            <person name="Xin Y.-H."/>
        </authorList>
    </citation>
    <scope>NUCLEOTIDE SEQUENCE [LARGE SCALE GENOMIC DNA]</scope>
    <source>
        <strain evidence="3 4">SK-1</strain>
    </source>
</reference>
<dbReference type="InterPro" id="IPR025877">
    <property type="entry name" value="MobA-like_NTP_Trfase"/>
</dbReference>
<keyword evidence="1" id="KW-0808">Transferase</keyword>
<evidence type="ECO:0000313" key="4">
    <source>
        <dbReference type="Proteomes" id="UP000246722"/>
    </source>
</evidence>
<dbReference type="SUPFAM" id="SSF53448">
    <property type="entry name" value="Nucleotide-diphospho-sugar transferases"/>
    <property type="match status" value="1"/>
</dbReference>
<dbReference type="Pfam" id="PF12804">
    <property type="entry name" value="NTP_transf_3"/>
    <property type="match status" value="1"/>
</dbReference>
<dbReference type="Gene3D" id="3.90.550.10">
    <property type="entry name" value="Spore Coat Polysaccharide Biosynthesis Protein SpsA, Chain A"/>
    <property type="match status" value="1"/>
</dbReference>
<evidence type="ECO:0000259" key="2">
    <source>
        <dbReference type="Pfam" id="PF12804"/>
    </source>
</evidence>
<dbReference type="InterPro" id="IPR029044">
    <property type="entry name" value="Nucleotide-diphossugar_trans"/>
</dbReference>
<comment type="caution">
    <text evidence="3">The sequence shown here is derived from an EMBL/GenBank/DDBJ whole genome shotgun (WGS) entry which is preliminary data.</text>
</comment>
<protein>
    <submittedName>
        <fullName evidence="3">Molybdopterin-guanine dinucleotide biosynthesis protein</fullName>
    </submittedName>
</protein>
<dbReference type="Proteomes" id="UP000246722">
    <property type="component" value="Unassembled WGS sequence"/>
</dbReference>
<accession>A0A317ZU78</accession>
<keyword evidence="4" id="KW-1185">Reference proteome</keyword>
<dbReference type="OrthoDB" id="4408226at2"/>
<gene>
    <name evidence="3" type="ORF">CTB96_07070</name>
</gene>
<dbReference type="GO" id="GO:0016779">
    <property type="term" value="F:nucleotidyltransferase activity"/>
    <property type="evidence" value="ECO:0007669"/>
    <property type="project" value="TreeGrafter"/>
</dbReference>
<proteinExistence type="predicted"/>
<feature type="domain" description="MobA-like NTP transferase" evidence="2">
    <location>
        <begin position="11"/>
        <end position="183"/>
    </location>
</feature>